<dbReference type="InterPro" id="IPR011991">
    <property type="entry name" value="ArsR-like_HTH"/>
</dbReference>
<evidence type="ECO:0000313" key="6">
    <source>
        <dbReference type="EMBL" id="GAA4779873.1"/>
    </source>
</evidence>
<keyword evidence="3" id="KW-0804">Transcription</keyword>
<dbReference type="PANTHER" id="PTHR43132">
    <property type="entry name" value="ARSENICAL RESISTANCE OPERON REPRESSOR ARSR-RELATED"/>
    <property type="match status" value="1"/>
</dbReference>
<dbReference type="InterPro" id="IPR036388">
    <property type="entry name" value="WH-like_DNA-bd_sf"/>
</dbReference>
<evidence type="ECO:0000256" key="3">
    <source>
        <dbReference type="ARBA" id="ARBA00023163"/>
    </source>
</evidence>
<dbReference type="PANTHER" id="PTHR43132:SF2">
    <property type="entry name" value="ARSENICAL RESISTANCE OPERON REPRESSOR ARSR-RELATED"/>
    <property type="match status" value="1"/>
</dbReference>
<dbReference type="CDD" id="cd00090">
    <property type="entry name" value="HTH_ARSR"/>
    <property type="match status" value="1"/>
</dbReference>
<keyword evidence="2" id="KW-0238">DNA-binding</keyword>
<gene>
    <name evidence="6" type="ORF">GCM10023200_11420</name>
</gene>
<evidence type="ECO:0000256" key="1">
    <source>
        <dbReference type="ARBA" id="ARBA00023015"/>
    </source>
</evidence>
<keyword evidence="7" id="KW-1185">Reference proteome</keyword>
<evidence type="ECO:0000313" key="7">
    <source>
        <dbReference type="Proteomes" id="UP001500928"/>
    </source>
</evidence>
<protein>
    <recommendedName>
        <fullName evidence="5">HTH arsR-type domain-containing protein</fullName>
    </recommendedName>
</protein>
<evidence type="ECO:0000256" key="2">
    <source>
        <dbReference type="ARBA" id="ARBA00023125"/>
    </source>
</evidence>
<proteinExistence type="predicted"/>
<dbReference type="NCBIfam" id="NF033788">
    <property type="entry name" value="HTH_metalloreg"/>
    <property type="match status" value="1"/>
</dbReference>
<dbReference type="RefSeq" id="WP_345411649.1">
    <property type="nucleotide sequence ID" value="NZ_BAABHO010000006.1"/>
</dbReference>
<accession>A0ABP9AHD5</accession>
<dbReference type="PROSITE" id="PS50987">
    <property type="entry name" value="HTH_ARSR_2"/>
    <property type="match status" value="1"/>
</dbReference>
<dbReference type="InterPro" id="IPR051011">
    <property type="entry name" value="Metal_resp_trans_reg"/>
</dbReference>
<name>A0ABP9AHD5_9PSEU</name>
<feature type="compositionally biased region" description="Basic and acidic residues" evidence="4">
    <location>
        <begin position="111"/>
        <end position="120"/>
    </location>
</feature>
<dbReference type="EMBL" id="BAABHO010000006">
    <property type="protein sequence ID" value="GAA4779873.1"/>
    <property type="molecule type" value="Genomic_DNA"/>
</dbReference>
<sequence>MDGREDDAFDALSDRVRRRILAVLGEDGELSVTDIAARVSSVGRTTVSTHLRVLRMTGLVRERREGRNRYYSLDTEGAVRDAFVYLQTILDRAVGDLHTGDGVGASSPDGPAREGGRRTG</sequence>
<organism evidence="6 7">
    <name type="scientific">Actinomycetospora chlora</name>
    <dbReference type="NCBI Taxonomy" id="663608"/>
    <lineage>
        <taxon>Bacteria</taxon>
        <taxon>Bacillati</taxon>
        <taxon>Actinomycetota</taxon>
        <taxon>Actinomycetes</taxon>
        <taxon>Pseudonocardiales</taxon>
        <taxon>Pseudonocardiaceae</taxon>
        <taxon>Actinomycetospora</taxon>
    </lineage>
</organism>
<dbReference type="SMART" id="SM00418">
    <property type="entry name" value="HTH_ARSR"/>
    <property type="match status" value="1"/>
</dbReference>
<dbReference type="InterPro" id="IPR001845">
    <property type="entry name" value="HTH_ArsR_DNA-bd_dom"/>
</dbReference>
<dbReference type="Gene3D" id="1.10.10.10">
    <property type="entry name" value="Winged helix-like DNA-binding domain superfamily/Winged helix DNA-binding domain"/>
    <property type="match status" value="1"/>
</dbReference>
<dbReference type="Proteomes" id="UP001500928">
    <property type="component" value="Unassembled WGS sequence"/>
</dbReference>
<reference evidence="7" key="1">
    <citation type="journal article" date="2019" name="Int. J. Syst. Evol. Microbiol.">
        <title>The Global Catalogue of Microorganisms (GCM) 10K type strain sequencing project: providing services to taxonomists for standard genome sequencing and annotation.</title>
        <authorList>
            <consortium name="The Broad Institute Genomics Platform"/>
            <consortium name="The Broad Institute Genome Sequencing Center for Infectious Disease"/>
            <person name="Wu L."/>
            <person name="Ma J."/>
        </authorList>
    </citation>
    <scope>NUCLEOTIDE SEQUENCE [LARGE SCALE GENOMIC DNA]</scope>
    <source>
        <strain evidence="7">JCM 17979</strain>
    </source>
</reference>
<dbReference type="InterPro" id="IPR036390">
    <property type="entry name" value="WH_DNA-bd_sf"/>
</dbReference>
<evidence type="ECO:0000259" key="5">
    <source>
        <dbReference type="PROSITE" id="PS50987"/>
    </source>
</evidence>
<feature type="domain" description="HTH arsR-type" evidence="5">
    <location>
        <begin position="1"/>
        <end position="101"/>
    </location>
</feature>
<dbReference type="SUPFAM" id="SSF46785">
    <property type="entry name" value="Winged helix' DNA-binding domain"/>
    <property type="match status" value="1"/>
</dbReference>
<dbReference type="Pfam" id="PF12840">
    <property type="entry name" value="HTH_20"/>
    <property type="match status" value="1"/>
</dbReference>
<evidence type="ECO:0000256" key="4">
    <source>
        <dbReference type="SAM" id="MobiDB-lite"/>
    </source>
</evidence>
<feature type="region of interest" description="Disordered" evidence="4">
    <location>
        <begin position="97"/>
        <end position="120"/>
    </location>
</feature>
<keyword evidence="1" id="KW-0805">Transcription regulation</keyword>
<comment type="caution">
    <text evidence="6">The sequence shown here is derived from an EMBL/GenBank/DDBJ whole genome shotgun (WGS) entry which is preliminary data.</text>
</comment>
<dbReference type="PRINTS" id="PR00778">
    <property type="entry name" value="HTHARSR"/>
</dbReference>